<gene>
    <name evidence="9" type="ORF">CQS04_05240</name>
</gene>
<evidence type="ECO:0000256" key="7">
    <source>
        <dbReference type="SAM" id="SignalP"/>
    </source>
</evidence>
<evidence type="ECO:0000259" key="8">
    <source>
        <dbReference type="Pfam" id="PF04234"/>
    </source>
</evidence>
<dbReference type="InterPro" id="IPR032694">
    <property type="entry name" value="CopC/D"/>
</dbReference>
<dbReference type="GO" id="GO:0006825">
    <property type="term" value="P:copper ion transport"/>
    <property type="evidence" value="ECO:0007669"/>
    <property type="project" value="InterPro"/>
</dbReference>
<protein>
    <recommendedName>
        <fullName evidence="8">CopC domain-containing protein</fullName>
    </recommendedName>
</protein>
<feature type="chain" id="PRO_5014689623" description="CopC domain-containing protein" evidence="7">
    <location>
        <begin position="23"/>
        <end position="182"/>
    </location>
</feature>
<reference evidence="9 10" key="1">
    <citation type="submission" date="2017-10" db="EMBL/GenBank/DDBJ databases">
        <title>Draft genome of Chryseomicrobium casticus sp. nov.</title>
        <authorList>
            <person name="Chakraborty R."/>
            <person name="Saha T."/>
        </authorList>
    </citation>
    <scope>NUCLEOTIDE SEQUENCE [LARGE SCALE GENOMIC DNA]</scope>
    <source>
        <strain evidence="9 10">ET03</strain>
    </source>
</reference>
<dbReference type="GO" id="GO:0042597">
    <property type="term" value="C:periplasmic space"/>
    <property type="evidence" value="ECO:0007669"/>
    <property type="project" value="InterPro"/>
</dbReference>
<dbReference type="PANTHER" id="PTHR34820">
    <property type="entry name" value="INNER MEMBRANE PROTEIN YEBZ"/>
    <property type="match status" value="1"/>
</dbReference>
<comment type="caution">
    <text evidence="9">The sequence shown here is derived from an EMBL/GenBank/DDBJ whole genome shotgun (WGS) entry which is preliminary data.</text>
</comment>
<evidence type="ECO:0000256" key="4">
    <source>
        <dbReference type="ARBA" id="ARBA00023008"/>
    </source>
</evidence>
<dbReference type="GO" id="GO:0005886">
    <property type="term" value="C:plasma membrane"/>
    <property type="evidence" value="ECO:0007669"/>
    <property type="project" value="TreeGrafter"/>
</dbReference>
<dbReference type="PANTHER" id="PTHR34820:SF4">
    <property type="entry name" value="INNER MEMBRANE PROTEIN YEBZ"/>
    <property type="match status" value="1"/>
</dbReference>
<dbReference type="InterPro" id="IPR007348">
    <property type="entry name" value="CopC_dom"/>
</dbReference>
<keyword evidence="2" id="KW-0479">Metal-binding</keyword>
<evidence type="ECO:0000313" key="10">
    <source>
        <dbReference type="Proteomes" id="UP000228680"/>
    </source>
</evidence>
<evidence type="ECO:0000256" key="6">
    <source>
        <dbReference type="SAM" id="Phobius"/>
    </source>
</evidence>
<evidence type="ECO:0000256" key="1">
    <source>
        <dbReference type="ARBA" id="ARBA00004196"/>
    </source>
</evidence>
<evidence type="ECO:0000313" key="9">
    <source>
        <dbReference type="EMBL" id="PJK16565.1"/>
    </source>
</evidence>
<evidence type="ECO:0000256" key="5">
    <source>
        <dbReference type="SAM" id="MobiDB-lite"/>
    </source>
</evidence>
<dbReference type="GO" id="GO:0030313">
    <property type="term" value="C:cell envelope"/>
    <property type="evidence" value="ECO:0007669"/>
    <property type="project" value="UniProtKB-SubCell"/>
</dbReference>
<dbReference type="SUPFAM" id="SSF81296">
    <property type="entry name" value="E set domains"/>
    <property type="match status" value="1"/>
</dbReference>
<dbReference type="Pfam" id="PF04234">
    <property type="entry name" value="CopC"/>
    <property type="match status" value="1"/>
</dbReference>
<comment type="subcellular location">
    <subcellularLocation>
        <location evidence="1">Cell envelope</location>
    </subcellularLocation>
</comment>
<feature type="signal peptide" evidence="7">
    <location>
        <begin position="1"/>
        <end position="22"/>
    </location>
</feature>
<dbReference type="EMBL" id="PCGR01000002">
    <property type="protein sequence ID" value="PJK16565.1"/>
    <property type="molecule type" value="Genomic_DNA"/>
</dbReference>
<dbReference type="InterPro" id="IPR014756">
    <property type="entry name" value="Ig_E-set"/>
</dbReference>
<keyword evidence="6" id="KW-0472">Membrane</keyword>
<proteinExistence type="predicted"/>
<feature type="region of interest" description="Disordered" evidence="5">
    <location>
        <begin position="121"/>
        <end position="152"/>
    </location>
</feature>
<keyword evidence="6" id="KW-0812">Transmembrane</keyword>
<dbReference type="Proteomes" id="UP000228680">
    <property type="component" value="Unassembled WGS sequence"/>
</dbReference>
<evidence type="ECO:0000256" key="2">
    <source>
        <dbReference type="ARBA" id="ARBA00022723"/>
    </source>
</evidence>
<dbReference type="RefSeq" id="WP_100353131.1">
    <property type="nucleotide sequence ID" value="NZ_PCGR01000002.1"/>
</dbReference>
<dbReference type="Gene3D" id="2.60.40.1220">
    <property type="match status" value="1"/>
</dbReference>
<name>A0A2M9EZD3_9BACL</name>
<dbReference type="GO" id="GO:0005507">
    <property type="term" value="F:copper ion binding"/>
    <property type="evidence" value="ECO:0007669"/>
    <property type="project" value="InterPro"/>
</dbReference>
<feature type="transmembrane region" description="Helical" evidence="6">
    <location>
        <begin position="156"/>
        <end position="177"/>
    </location>
</feature>
<dbReference type="AlphaFoldDB" id="A0A2M9EZD3"/>
<keyword evidence="3 7" id="KW-0732">Signal</keyword>
<dbReference type="OrthoDB" id="2353937at2"/>
<dbReference type="GO" id="GO:0046688">
    <property type="term" value="P:response to copper ion"/>
    <property type="evidence" value="ECO:0007669"/>
    <property type="project" value="InterPro"/>
</dbReference>
<feature type="domain" description="CopC" evidence="8">
    <location>
        <begin position="23"/>
        <end position="112"/>
    </location>
</feature>
<keyword evidence="6" id="KW-1133">Transmembrane helix</keyword>
<organism evidence="9 10">
    <name type="scientific">Chryseomicrobium excrementi</name>
    <dbReference type="NCBI Taxonomy" id="2041346"/>
    <lineage>
        <taxon>Bacteria</taxon>
        <taxon>Bacillati</taxon>
        <taxon>Bacillota</taxon>
        <taxon>Bacilli</taxon>
        <taxon>Bacillales</taxon>
        <taxon>Caryophanaceae</taxon>
        <taxon>Chryseomicrobium</taxon>
    </lineage>
</organism>
<keyword evidence="10" id="KW-1185">Reference proteome</keyword>
<sequence length="182" mass="20125">MKKIIVVSSLFLLVAFPVPGMAHTYLSSSDPEDGQILTTPVDEITLQFETKVEELSTMSLYKNGEMIEMDLRLTETNQLVGEVDEELIDGEYTVDWSIIGEDGHPINGNLSFIIESADSSEEDHIEGETLESAKEPEQTEVENLESAKEPDGTRSMLSSVLTGLFALITLSGIWLLVRSKDK</sequence>
<keyword evidence="4" id="KW-0186">Copper</keyword>
<evidence type="ECO:0000256" key="3">
    <source>
        <dbReference type="ARBA" id="ARBA00022729"/>
    </source>
</evidence>
<dbReference type="InterPro" id="IPR014755">
    <property type="entry name" value="Cu-Rt/internalin_Ig-like"/>
</dbReference>
<accession>A0A2M9EZD3</accession>